<dbReference type="Gene3D" id="1.10.1280.10">
    <property type="entry name" value="Di-copper center containing domain from catechol oxidase"/>
    <property type="match status" value="1"/>
</dbReference>
<reference evidence="5" key="2">
    <citation type="journal article" date="2022" name="Microb. Genom.">
        <title>A chromosome-scale genome assembly of the tomato pathogen Cladosporium fulvum reveals a compartmentalized genome architecture and the presence of a dispensable chromosome.</title>
        <authorList>
            <person name="Zaccaron A.Z."/>
            <person name="Chen L.H."/>
            <person name="Samaras A."/>
            <person name="Stergiopoulos I."/>
        </authorList>
    </citation>
    <scope>NUCLEOTIDE SEQUENCE</scope>
    <source>
        <strain evidence="5">Race5_Kim</strain>
    </source>
</reference>
<dbReference type="Proteomes" id="UP000756132">
    <property type="component" value="Chromosome 3"/>
</dbReference>
<protein>
    <submittedName>
        <fullName evidence="5">Tyrosinase-like protein orsC</fullName>
    </submittedName>
</protein>
<name>A0A9Q8LDJ5_PASFU</name>
<dbReference type="GeneID" id="71987953"/>
<dbReference type="EMBL" id="CP090165">
    <property type="protein sequence ID" value="UJO15249.1"/>
    <property type="molecule type" value="Genomic_DNA"/>
</dbReference>
<dbReference type="GO" id="GO:0016491">
    <property type="term" value="F:oxidoreductase activity"/>
    <property type="evidence" value="ECO:0007669"/>
    <property type="project" value="InterPro"/>
</dbReference>
<dbReference type="OrthoDB" id="6132182at2759"/>
<keyword evidence="6" id="KW-1185">Reference proteome</keyword>
<dbReference type="SUPFAM" id="SSF48056">
    <property type="entry name" value="Di-copper centre-containing domain"/>
    <property type="match status" value="1"/>
</dbReference>
<feature type="domain" description="Tyrosinase copper-binding" evidence="4">
    <location>
        <begin position="311"/>
        <end position="322"/>
    </location>
</feature>
<keyword evidence="1" id="KW-0479">Metal-binding</keyword>
<dbReference type="PANTHER" id="PTHR11474">
    <property type="entry name" value="TYROSINASE FAMILY MEMBER"/>
    <property type="match status" value="1"/>
</dbReference>
<evidence type="ECO:0000256" key="2">
    <source>
        <dbReference type="ARBA" id="ARBA00023008"/>
    </source>
</evidence>
<dbReference type="RefSeq" id="XP_047759615.1">
    <property type="nucleotide sequence ID" value="XM_047907223.1"/>
</dbReference>
<sequence>MLKLGLLTSFLLATLAVNVAANEFGNVLLGRQAPDPRAEDLERERMGELVKNYTAKTWTPGGSCTEEDITVRKEWSDLTRDERRAYISAVHCLHEKPSKTDPAISSGARNRFDDFAVAHILNMYDVHFSPNLLFWHRHFLWEFEQALKNECGYEGGQPFWDWSKNALDPLTDLPLFDGSETSLSGNGIPRNVTAPDGTTVECACVESGPLSNWTVNVGPTGRGSPCLQNPSTSGLDYNPRCLERFFDPSYMENITYTHVTDTLLNYEEVPSPDGQQPSFFWRIESWPHGIHPIPHTVIGGLQNDIPASPTDPWFFFHHSALDRAWIVWQSIEWDVRKKALPDVSEYAGERGHREWEPAQALTLEGVIYLSDVFSNSTVDEVLVPTKGRYCYRYE</sequence>
<dbReference type="InterPro" id="IPR008922">
    <property type="entry name" value="Di-copper_centre_dom_sf"/>
</dbReference>
<reference evidence="5" key="1">
    <citation type="submission" date="2021-12" db="EMBL/GenBank/DDBJ databases">
        <authorList>
            <person name="Zaccaron A."/>
            <person name="Stergiopoulos I."/>
        </authorList>
    </citation>
    <scope>NUCLEOTIDE SEQUENCE</scope>
    <source>
        <strain evidence="5">Race5_Kim</strain>
    </source>
</reference>
<evidence type="ECO:0000313" key="6">
    <source>
        <dbReference type="Proteomes" id="UP000756132"/>
    </source>
</evidence>
<dbReference type="InterPro" id="IPR002227">
    <property type="entry name" value="Tyrosinase_Cu-bd"/>
</dbReference>
<evidence type="ECO:0000256" key="1">
    <source>
        <dbReference type="ARBA" id="ARBA00022723"/>
    </source>
</evidence>
<feature type="chain" id="PRO_5040432236" evidence="3">
    <location>
        <begin position="22"/>
        <end position="394"/>
    </location>
</feature>
<keyword evidence="2" id="KW-0186">Copper</keyword>
<dbReference type="OMA" id="FHHAQVD"/>
<feature type="signal peptide" evidence="3">
    <location>
        <begin position="1"/>
        <end position="21"/>
    </location>
</feature>
<proteinExistence type="predicted"/>
<keyword evidence="3" id="KW-0732">Signal</keyword>
<dbReference type="PROSITE" id="PS00498">
    <property type="entry name" value="TYROSINASE_2"/>
    <property type="match status" value="1"/>
</dbReference>
<dbReference type="GO" id="GO:0046872">
    <property type="term" value="F:metal ion binding"/>
    <property type="evidence" value="ECO:0007669"/>
    <property type="project" value="UniProtKB-KW"/>
</dbReference>
<dbReference type="AlphaFoldDB" id="A0A9Q8LDJ5"/>
<dbReference type="KEGG" id="ffu:CLAFUR5_08075"/>
<accession>A0A9Q8LDJ5</accession>
<gene>
    <name evidence="5" type="ORF">CLAFUR5_08075</name>
</gene>
<dbReference type="Pfam" id="PF00264">
    <property type="entry name" value="Tyrosinase"/>
    <property type="match status" value="1"/>
</dbReference>
<dbReference type="PRINTS" id="PR00092">
    <property type="entry name" value="TYROSINASE"/>
</dbReference>
<evidence type="ECO:0000256" key="3">
    <source>
        <dbReference type="SAM" id="SignalP"/>
    </source>
</evidence>
<evidence type="ECO:0000259" key="4">
    <source>
        <dbReference type="PROSITE" id="PS00498"/>
    </source>
</evidence>
<dbReference type="InterPro" id="IPR050316">
    <property type="entry name" value="Tyrosinase/Hemocyanin"/>
</dbReference>
<evidence type="ECO:0000313" key="5">
    <source>
        <dbReference type="EMBL" id="UJO15249.1"/>
    </source>
</evidence>
<organism evidence="5 6">
    <name type="scientific">Passalora fulva</name>
    <name type="common">Tomato leaf mold</name>
    <name type="synonym">Cladosporium fulvum</name>
    <dbReference type="NCBI Taxonomy" id="5499"/>
    <lineage>
        <taxon>Eukaryota</taxon>
        <taxon>Fungi</taxon>
        <taxon>Dikarya</taxon>
        <taxon>Ascomycota</taxon>
        <taxon>Pezizomycotina</taxon>
        <taxon>Dothideomycetes</taxon>
        <taxon>Dothideomycetidae</taxon>
        <taxon>Mycosphaerellales</taxon>
        <taxon>Mycosphaerellaceae</taxon>
        <taxon>Fulvia</taxon>
    </lineage>
</organism>
<dbReference type="PANTHER" id="PTHR11474:SF126">
    <property type="entry name" value="TYROSINASE-LIKE PROTEIN TYR-1-RELATED"/>
    <property type="match status" value="1"/>
</dbReference>